<dbReference type="PANTHER" id="PTHR15863:SF2">
    <property type="entry name" value="MRN COMPLEX-INTERACTING PROTEIN"/>
    <property type="match status" value="1"/>
</dbReference>
<dbReference type="EMBL" id="CM031839">
    <property type="protein sequence ID" value="KAG6673825.1"/>
    <property type="molecule type" value="Genomic_DNA"/>
</dbReference>
<feature type="region of interest" description="Disordered" evidence="1">
    <location>
        <begin position="199"/>
        <end position="220"/>
    </location>
</feature>
<sequence length="288" mass="32994">MSTIFTAVQCCQCSTMQVRQQHKKKSKIVNKWTCVVCNQRQSIRKVFAQGFVAKDLRHFVQTFNMSRKFSDHQPTNLHGTPLPQSQQVEEEDITNDGSPCGHRKRRSDWSEYLDSERDDRIKGESEEIEEELGGGFEPKIMTELPEGMFKKPKLKNSFVVVDAGEGEGDVLYKPVFSKKKSSSTKFISQDKELSCRPWMTASSSSKGNDCMRQDEDKPSRKVQLPTATAARVSKWNDYMTTQDDTELELASDTNIEHHGGQWSDDILELETISHDQRVEDDVHPDFMF</sequence>
<accession>A0A8T1NA38</accession>
<dbReference type="Proteomes" id="UP000811246">
    <property type="component" value="Chromosome 15"/>
</dbReference>
<dbReference type="InterPro" id="IPR032739">
    <property type="entry name" value="MRNIP"/>
</dbReference>
<evidence type="ECO:0000313" key="3">
    <source>
        <dbReference type="EMBL" id="KAG6625914.1"/>
    </source>
</evidence>
<organism evidence="3 5">
    <name type="scientific">Carya illinoinensis</name>
    <name type="common">Pecan</name>
    <dbReference type="NCBI Taxonomy" id="32201"/>
    <lineage>
        <taxon>Eukaryota</taxon>
        <taxon>Viridiplantae</taxon>
        <taxon>Streptophyta</taxon>
        <taxon>Embryophyta</taxon>
        <taxon>Tracheophyta</taxon>
        <taxon>Spermatophyta</taxon>
        <taxon>Magnoliopsida</taxon>
        <taxon>eudicotyledons</taxon>
        <taxon>Gunneridae</taxon>
        <taxon>Pentapetalae</taxon>
        <taxon>rosids</taxon>
        <taxon>fabids</taxon>
        <taxon>Fagales</taxon>
        <taxon>Juglandaceae</taxon>
        <taxon>Carya</taxon>
    </lineage>
</organism>
<evidence type="ECO:0000313" key="4">
    <source>
        <dbReference type="EMBL" id="KAG6673825.1"/>
    </source>
</evidence>
<keyword evidence="5" id="KW-1185">Reference proteome</keyword>
<protein>
    <recommendedName>
        <fullName evidence="2">MRN complex-interacting protein N-terminal domain-containing protein</fullName>
    </recommendedName>
</protein>
<evidence type="ECO:0000259" key="2">
    <source>
        <dbReference type="Pfam" id="PF15749"/>
    </source>
</evidence>
<dbReference type="EMBL" id="CM031823">
    <property type="protein sequence ID" value="KAG6625914.1"/>
    <property type="molecule type" value="Genomic_DNA"/>
</dbReference>
<dbReference type="Pfam" id="PF15749">
    <property type="entry name" value="MRNIP"/>
    <property type="match status" value="1"/>
</dbReference>
<dbReference type="Proteomes" id="UP000811609">
    <property type="component" value="Chromosome 15"/>
</dbReference>
<feature type="compositionally biased region" description="Polar residues" evidence="1">
    <location>
        <begin position="70"/>
        <end position="87"/>
    </location>
</feature>
<evidence type="ECO:0000313" key="5">
    <source>
        <dbReference type="Proteomes" id="UP000811609"/>
    </source>
</evidence>
<dbReference type="InterPro" id="IPR049472">
    <property type="entry name" value="MRNIP_N"/>
</dbReference>
<reference evidence="4" key="2">
    <citation type="submission" date="2021-01" db="EMBL/GenBank/DDBJ databases">
        <authorList>
            <person name="Lovell J.T."/>
            <person name="Bentley N."/>
            <person name="Bhattarai G."/>
            <person name="Jenkins J.W."/>
            <person name="Sreedasyam A."/>
            <person name="Alarcon Y."/>
            <person name="Bock C."/>
            <person name="Boston L."/>
            <person name="Carlson J."/>
            <person name="Cervantes K."/>
            <person name="Clermont K."/>
            <person name="Krom N."/>
            <person name="Kubenka K."/>
            <person name="Mamidi S."/>
            <person name="Mattison C."/>
            <person name="Monteros M."/>
            <person name="Pisani C."/>
            <person name="Plott C."/>
            <person name="Rajasekar S."/>
            <person name="Rhein H.S."/>
            <person name="Rohla C."/>
            <person name="Song M."/>
            <person name="Hilaire R.S."/>
            <person name="Shu S."/>
            <person name="Wells L."/>
            <person name="Wang X."/>
            <person name="Webber J."/>
            <person name="Heerema R.J."/>
            <person name="Klein P."/>
            <person name="Conner P."/>
            <person name="Grauke L."/>
            <person name="Grimwood J."/>
            <person name="Schmutz J."/>
            <person name="Randall J.J."/>
        </authorList>
    </citation>
    <scope>NUCLEOTIDE SEQUENCE</scope>
    <source>
        <tissue evidence="4">Leaf</tissue>
    </source>
</reference>
<dbReference type="PANTHER" id="PTHR15863">
    <property type="entry name" value="MRN COMPLEX-INTERACTING PROTEIN"/>
    <property type="match status" value="1"/>
</dbReference>
<proteinExistence type="predicted"/>
<comment type="caution">
    <text evidence="3">The sequence shown here is derived from an EMBL/GenBank/DDBJ whole genome shotgun (WGS) entry which is preliminary data.</text>
</comment>
<evidence type="ECO:0000256" key="1">
    <source>
        <dbReference type="SAM" id="MobiDB-lite"/>
    </source>
</evidence>
<dbReference type="AlphaFoldDB" id="A0A8T1NA38"/>
<dbReference type="GO" id="GO:0007095">
    <property type="term" value="P:mitotic G2 DNA damage checkpoint signaling"/>
    <property type="evidence" value="ECO:0007669"/>
    <property type="project" value="TreeGrafter"/>
</dbReference>
<reference evidence="3" key="1">
    <citation type="submission" date="2020-12" db="EMBL/GenBank/DDBJ databases">
        <title>WGS assembly of Carya illinoinensis cv. Pawnee.</title>
        <authorList>
            <person name="Platts A."/>
            <person name="Shu S."/>
            <person name="Wright S."/>
            <person name="Barry K."/>
            <person name="Edger P."/>
            <person name="Pires J.C."/>
            <person name="Schmutz J."/>
        </authorList>
    </citation>
    <scope>NUCLEOTIDE SEQUENCE</scope>
    <source>
        <tissue evidence="3">Leaf</tissue>
    </source>
</reference>
<dbReference type="GO" id="GO:0005634">
    <property type="term" value="C:nucleus"/>
    <property type="evidence" value="ECO:0007669"/>
    <property type="project" value="TreeGrafter"/>
</dbReference>
<name>A0A8T1NA38_CARIL</name>
<feature type="compositionally biased region" description="Basic and acidic residues" evidence="1">
    <location>
        <begin position="209"/>
        <end position="219"/>
    </location>
</feature>
<feature type="region of interest" description="Disordered" evidence="1">
    <location>
        <begin position="70"/>
        <end position="107"/>
    </location>
</feature>
<feature type="domain" description="MRN complex-interacting protein N-terminal" evidence="2">
    <location>
        <begin position="8"/>
        <end position="112"/>
    </location>
</feature>
<dbReference type="GO" id="GO:0003682">
    <property type="term" value="F:chromatin binding"/>
    <property type="evidence" value="ECO:0007669"/>
    <property type="project" value="TreeGrafter"/>
</dbReference>
<gene>
    <name evidence="3" type="ORF">CIPAW_15G011400</name>
    <name evidence="4" type="ORF">I3842_15G011200</name>
</gene>